<gene>
    <name evidence="2" type="ORF">B842_06935</name>
</gene>
<sequence>MNPSRMIPAIWIRLIVMLVFGIFVSWQGYWFIGILAGVLVLVSIWQLWMAYRQRGGR</sequence>
<dbReference type="Proteomes" id="UP000031524">
    <property type="component" value="Chromosome"/>
</dbReference>
<feature type="transmembrane region" description="Helical" evidence="1">
    <location>
        <begin position="30"/>
        <end position="51"/>
    </location>
</feature>
<dbReference type="HOGENOM" id="CLU_207688_0_0_11"/>
<dbReference type="KEGG" id="chm:B842_06935"/>
<dbReference type="RefSeq" id="WP_040085889.1">
    <property type="nucleotide sequence ID" value="NZ_BCSU01000006.1"/>
</dbReference>
<proteinExistence type="predicted"/>
<name>A0A0B5D377_9CORY</name>
<dbReference type="AlphaFoldDB" id="A0A0B5D377"/>
<keyword evidence="1" id="KW-0472">Membrane</keyword>
<evidence type="ECO:0000313" key="2">
    <source>
        <dbReference type="EMBL" id="AJE33236.1"/>
    </source>
</evidence>
<dbReference type="EMBL" id="CP005286">
    <property type="protein sequence ID" value="AJE33236.1"/>
    <property type="molecule type" value="Genomic_DNA"/>
</dbReference>
<accession>A0A0B5D377</accession>
<feature type="transmembrane region" description="Helical" evidence="1">
    <location>
        <begin position="7"/>
        <end position="24"/>
    </location>
</feature>
<keyword evidence="3" id="KW-1185">Reference proteome</keyword>
<evidence type="ECO:0000313" key="3">
    <source>
        <dbReference type="Proteomes" id="UP000031524"/>
    </source>
</evidence>
<organism evidence="2 3">
    <name type="scientific">Corynebacterium humireducens NBRC 106098 = DSM 45392</name>
    <dbReference type="NCBI Taxonomy" id="1223515"/>
    <lineage>
        <taxon>Bacteria</taxon>
        <taxon>Bacillati</taxon>
        <taxon>Actinomycetota</taxon>
        <taxon>Actinomycetes</taxon>
        <taxon>Mycobacteriales</taxon>
        <taxon>Corynebacteriaceae</taxon>
        <taxon>Corynebacterium</taxon>
    </lineage>
</organism>
<evidence type="ECO:0000256" key="1">
    <source>
        <dbReference type="SAM" id="Phobius"/>
    </source>
</evidence>
<protein>
    <submittedName>
        <fullName evidence="2">Uncharacterized protein</fullName>
    </submittedName>
</protein>
<keyword evidence="1" id="KW-1133">Transmembrane helix</keyword>
<reference evidence="2 3" key="1">
    <citation type="submission" date="2013-04" db="EMBL/GenBank/DDBJ databases">
        <title>Complete genome sequence of Corynebacterium humireducens DSM 45392(T), isolated from a wastewater-fed microbial fuel cell.</title>
        <authorList>
            <person name="Ruckert C."/>
            <person name="Albersmeier A."/>
            <person name="Kalinowski J."/>
        </authorList>
    </citation>
    <scope>NUCLEOTIDE SEQUENCE [LARGE SCALE GENOMIC DNA]</scope>
    <source>
        <strain evidence="3">MFC-5</strain>
    </source>
</reference>
<keyword evidence="1" id="KW-0812">Transmembrane</keyword>